<comment type="subcellular location">
    <subcellularLocation>
        <location evidence="1">Nucleus</location>
    </subcellularLocation>
</comment>
<gene>
    <name evidence="8" type="ORF">CPAG_01439</name>
</gene>
<dbReference type="FunFam" id="3.40.50.12650:FF:000007">
    <property type="entry name" value="DNA cross-link repair 1A protein, variant"/>
    <property type="match status" value="1"/>
</dbReference>
<evidence type="ECO:0000259" key="7">
    <source>
        <dbReference type="Pfam" id="PF07522"/>
    </source>
</evidence>
<organism evidence="8 9">
    <name type="scientific">Coccidioides posadasii RMSCC 3488</name>
    <dbReference type="NCBI Taxonomy" id="454284"/>
    <lineage>
        <taxon>Eukaryota</taxon>
        <taxon>Fungi</taxon>
        <taxon>Dikarya</taxon>
        <taxon>Ascomycota</taxon>
        <taxon>Pezizomycotina</taxon>
        <taxon>Eurotiomycetes</taxon>
        <taxon>Eurotiomycetidae</taxon>
        <taxon>Onygenales</taxon>
        <taxon>Onygenaceae</taxon>
        <taxon>Coccidioides</taxon>
    </lineage>
</organism>
<evidence type="ECO:0000256" key="2">
    <source>
        <dbReference type="ARBA" id="ARBA00010304"/>
    </source>
</evidence>
<evidence type="ECO:0000313" key="8">
    <source>
        <dbReference type="EMBL" id="KMM65087.1"/>
    </source>
</evidence>
<feature type="region of interest" description="Disordered" evidence="6">
    <location>
        <begin position="603"/>
        <end position="629"/>
    </location>
</feature>
<dbReference type="Pfam" id="PF07522">
    <property type="entry name" value="DRMBL"/>
    <property type="match status" value="1"/>
</dbReference>
<dbReference type="SUPFAM" id="SSF56281">
    <property type="entry name" value="Metallo-hydrolase/oxidoreductase"/>
    <property type="match status" value="1"/>
</dbReference>
<feature type="region of interest" description="Disordered" evidence="6">
    <location>
        <begin position="1"/>
        <end position="28"/>
    </location>
</feature>
<dbReference type="InterPro" id="IPR036866">
    <property type="entry name" value="RibonucZ/Hydroxyglut_hydro"/>
</dbReference>
<evidence type="ECO:0000256" key="1">
    <source>
        <dbReference type="ARBA" id="ARBA00004123"/>
    </source>
</evidence>
<sequence length="840" mass="92671">MPPSASPFFRPNKPPARQSIRIGSRKPSVRRNTSILQFFNKAETPPKPVSSQNRITQYISQRRSSTSRPLSLNDSVNTEVEEFESLFVEDVRARDNNGATTDTQAFSDRERSASPDGFWAGTGAADNAILYGAGEDRYHENGKAVKKRKVGYDGFELDPGEVNGTIDQDTTVPQGDATSKDSAGATPAGKLGFTGPFLIDSDSESEPGFLGQSSRQSEIENQPDLEVGYRFSAGNESMKVSEPRQSEEVSEDSDEDSRGMGSECSGTEEPSEFTELAEANAFGPIEECPDDEEVAVCPICQTSLRGLTDSEASLHVNQCLDGDSAPLPRTMKSEVTKKVSKASLSRAELKVTSRPGQRSPFTVNSTVTTSSSAFSKIMSGNAEDAAWAAAAANEVASRGKQAYERTCPFYKILPGFSICVDAFRYGAVEGCNAYFLSHFHSDHYIGLNSNWSHGPIYCSKVTGNLVRQQLKVNPKFIVDLEFEKPFEVPETGGVRVTMIPANHCPGSSLFLFEKVFGQGKARRYQRVLHCGDFRASPAHIQHPLIRPDAVDPVTGQPKQQRIDVCYLDTTYLNPKYAFPSQEDVVNACARMCMSLNENKPGHHDIWKRGKANGEDLDEKDNSGNNAKAGGNPKPRLLVVIGTYSIGKERICLGIAKALNCKIFATAAKQRICACLEDPELSSLLTSDPLEAQVHMHSLMEIRVDTLSEYLSSFKHHFTHIVGFRPTGWNYRPPAGRMIDNPLVSTVLRSESWKARFTVNDLVPQRGSNKQSSCFGVPYSEHSSFRELTMFCCALRLGNVIPTVNVGSRKTREKMKLWVDKWEAEKRKSGFFKLEEGATRW</sequence>
<feature type="domain" description="DNA repair metallo-beta-lactamase" evidence="7">
    <location>
        <begin position="678"/>
        <end position="806"/>
    </location>
</feature>
<evidence type="ECO:0000256" key="6">
    <source>
        <dbReference type="SAM" id="MobiDB-lite"/>
    </source>
</evidence>
<keyword evidence="5" id="KW-0539">Nucleus</keyword>
<dbReference type="GO" id="GO:0006303">
    <property type="term" value="P:double-strand break repair via nonhomologous end joining"/>
    <property type="evidence" value="ECO:0007669"/>
    <property type="project" value="TreeGrafter"/>
</dbReference>
<feature type="region of interest" description="Disordered" evidence="6">
    <location>
        <begin position="96"/>
        <end position="119"/>
    </location>
</feature>
<dbReference type="GO" id="GO:0036297">
    <property type="term" value="P:interstrand cross-link repair"/>
    <property type="evidence" value="ECO:0007669"/>
    <property type="project" value="TreeGrafter"/>
</dbReference>
<evidence type="ECO:0000256" key="4">
    <source>
        <dbReference type="ARBA" id="ARBA00023204"/>
    </source>
</evidence>
<dbReference type="GO" id="GO:0005634">
    <property type="term" value="C:nucleus"/>
    <property type="evidence" value="ECO:0007669"/>
    <property type="project" value="UniProtKB-SubCell"/>
</dbReference>
<evidence type="ECO:0000256" key="3">
    <source>
        <dbReference type="ARBA" id="ARBA00022763"/>
    </source>
</evidence>
<dbReference type="OrthoDB" id="262529at2759"/>
<dbReference type="EMBL" id="DS268109">
    <property type="protein sequence ID" value="KMM65087.1"/>
    <property type="molecule type" value="Genomic_DNA"/>
</dbReference>
<protein>
    <submittedName>
        <fullName evidence="8">DNA cross-link repair protein pso2/snm1</fullName>
    </submittedName>
</protein>
<dbReference type="VEuPathDB" id="FungiDB:CPAG_01439"/>
<dbReference type="GO" id="GO:0035312">
    <property type="term" value="F:5'-3' DNA exonuclease activity"/>
    <property type="evidence" value="ECO:0007669"/>
    <property type="project" value="TreeGrafter"/>
</dbReference>
<keyword evidence="4" id="KW-0234">DNA repair</keyword>
<dbReference type="AlphaFoldDB" id="A0A0J6I1D0"/>
<evidence type="ECO:0000313" key="9">
    <source>
        <dbReference type="Proteomes" id="UP000054567"/>
    </source>
</evidence>
<dbReference type="PANTHER" id="PTHR23240">
    <property type="entry name" value="DNA CROSS-LINK REPAIR PROTEIN PSO2/SNM1-RELATED"/>
    <property type="match status" value="1"/>
</dbReference>
<dbReference type="FunFam" id="3.60.15.10:FF:000038">
    <property type="entry name" value="DNA cross-link repair protein pso2/snm1"/>
    <property type="match status" value="1"/>
</dbReference>
<feature type="compositionally biased region" description="Polar residues" evidence="6">
    <location>
        <begin position="165"/>
        <end position="181"/>
    </location>
</feature>
<feature type="compositionally biased region" description="Polar residues" evidence="6">
    <location>
        <begin position="97"/>
        <end position="106"/>
    </location>
</feature>
<dbReference type="CDD" id="cd16273">
    <property type="entry name" value="SNM1A-1C-like_MBL-fold"/>
    <property type="match status" value="1"/>
</dbReference>
<feature type="compositionally biased region" description="Basic and acidic residues" evidence="6">
    <location>
        <begin position="603"/>
        <end position="613"/>
    </location>
</feature>
<evidence type="ECO:0000256" key="5">
    <source>
        <dbReference type="ARBA" id="ARBA00023242"/>
    </source>
</evidence>
<dbReference type="PANTHER" id="PTHR23240:SF6">
    <property type="entry name" value="DNA CROSS-LINK REPAIR 1A PROTEIN"/>
    <property type="match status" value="1"/>
</dbReference>
<keyword evidence="3" id="KW-0227">DNA damage</keyword>
<feature type="compositionally biased region" description="Polar residues" evidence="6">
    <location>
        <begin position="211"/>
        <end position="220"/>
    </location>
</feature>
<comment type="similarity">
    <text evidence="2">Belongs to the DNA repair metallo-beta-lactamase (DRMBL) family.</text>
</comment>
<dbReference type="Gene3D" id="3.40.50.12650">
    <property type="match status" value="1"/>
</dbReference>
<reference evidence="8 9" key="1">
    <citation type="submission" date="2007-06" db="EMBL/GenBank/DDBJ databases">
        <title>The Genome Sequence of Coccidioides posadasii RMSCC_3488.</title>
        <authorList>
            <consortium name="Coccidioides Genome Resources Consortium"/>
            <consortium name="The Broad Institute Genome Sequencing Platform"/>
            <person name="Henn M.R."/>
            <person name="Sykes S."/>
            <person name="Young S."/>
            <person name="Jaffe D."/>
            <person name="Berlin A."/>
            <person name="Alvarez P."/>
            <person name="Butler J."/>
            <person name="Gnerre S."/>
            <person name="Grabherr M."/>
            <person name="Mauceli E."/>
            <person name="Brockman W."/>
            <person name="Kodira C."/>
            <person name="Alvarado L."/>
            <person name="Zeng Q."/>
            <person name="Crawford M."/>
            <person name="Antoine C."/>
            <person name="Devon K."/>
            <person name="Galgiani J."/>
            <person name="Orsborn K."/>
            <person name="Lewis M.L."/>
            <person name="Nusbaum C."/>
            <person name="Galagan J."/>
            <person name="Birren B."/>
        </authorList>
    </citation>
    <scope>NUCLEOTIDE SEQUENCE [LARGE SCALE GENOMIC DNA]</scope>
    <source>
        <strain evidence="8 9">RMSCC 3488</strain>
    </source>
</reference>
<dbReference type="InterPro" id="IPR011084">
    <property type="entry name" value="DRMBL"/>
</dbReference>
<name>A0A0J6I1D0_COCPO</name>
<feature type="region of interest" description="Disordered" evidence="6">
    <location>
        <begin position="157"/>
        <end position="271"/>
    </location>
</feature>
<dbReference type="Proteomes" id="UP000054567">
    <property type="component" value="Unassembled WGS sequence"/>
</dbReference>
<proteinExistence type="inferred from homology"/>
<dbReference type="GO" id="GO:0003684">
    <property type="term" value="F:damaged DNA binding"/>
    <property type="evidence" value="ECO:0007669"/>
    <property type="project" value="TreeGrafter"/>
</dbReference>
<reference evidence="9" key="2">
    <citation type="journal article" date="2009" name="Genome Res.">
        <title>Comparative genomic analyses of the human fungal pathogens Coccidioides and their relatives.</title>
        <authorList>
            <person name="Sharpton T.J."/>
            <person name="Stajich J.E."/>
            <person name="Rounsley S.D."/>
            <person name="Gardner M.J."/>
            <person name="Wortman J.R."/>
            <person name="Jordar V.S."/>
            <person name="Maiti R."/>
            <person name="Kodira C.D."/>
            <person name="Neafsey D.E."/>
            <person name="Zeng Q."/>
            <person name="Hung C.-Y."/>
            <person name="McMahan C."/>
            <person name="Muszewska A."/>
            <person name="Grynberg M."/>
            <person name="Mandel M.A."/>
            <person name="Kellner E.M."/>
            <person name="Barker B.M."/>
            <person name="Galgiani J.N."/>
            <person name="Orbach M.J."/>
            <person name="Kirkland T.N."/>
            <person name="Cole G.T."/>
            <person name="Henn M.R."/>
            <person name="Birren B.W."/>
            <person name="Taylor J.W."/>
        </authorList>
    </citation>
    <scope>NUCLEOTIDE SEQUENCE [LARGE SCALE GENOMIC DNA]</scope>
    <source>
        <strain evidence="9">RMSCC 3488</strain>
    </source>
</reference>
<reference evidence="9" key="3">
    <citation type="journal article" date="2010" name="Genome Res.">
        <title>Population genomic sequencing of Coccidioides fungi reveals recent hybridization and transposon control.</title>
        <authorList>
            <person name="Neafsey D.E."/>
            <person name="Barker B.M."/>
            <person name="Sharpton T.J."/>
            <person name="Stajich J.E."/>
            <person name="Park D.J."/>
            <person name="Whiston E."/>
            <person name="Hung C.-Y."/>
            <person name="McMahan C."/>
            <person name="White J."/>
            <person name="Sykes S."/>
            <person name="Heiman D."/>
            <person name="Young S."/>
            <person name="Zeng Q."/>
            <person name="Abouelleil A."/>
            <person name="Aftuck L."/>
            <person name="Bessette D."/>
            <person name="Brown A."/>
            <person name="FitzGerald M."/>
            <person name="Lui A."/>
            <person name="Macdonald J.P."/>
            <person name="Priest M."/>
            <person name="Orbach M.J."/>
            <person name="Galgiani J.N."/>
            <person name="Kirkland T.N."/>
            <person name="Cole G.T."/>
            <person name="Birren B.W."/>
            <person name="Henn M.R."/>
            <person name="Taylor J.W."/>
            <person name="Rounsley S.D."/>
        </authorList>
    </citation>
    <scope>NUCLEOTIDE SEQUENCE [LARGE SCALE GENOMIC DNA]</scope>
    <source>
        <strain evidence="9">RMSCC 3488</strain>
    </source>
</reference>
<dbReference type="Gene3D" id="3.60.15.10">
    <property type="entry name" value="Ribonuclease Z/Hydroxyacylglutathione hydrolase-like"/>
    <property type="match status" value="1"/>
</dbReference>
<accession>A0A0J6I1D0</accession>